<organism evidence="1 2">
    <name type="scientific">Massilia violaceinigra</name>
    <dbReference type="NCBI Taxonomy" id="2045208"/>
    <lineage>
        <taxon>Bacteria</taxon>
        <taxon>Pseudomonadati</taxon>
        <taxon>Pseudomonadota</taxon>
        <taxon>Betaproteobacteria</taxon>
        <taxon>Burkholderiales</taxon>
        <taxon>Oxalobacteraceae</taxon>
        <taxon>Telluria group</taxon>
        <taxon>Massilia</taxon>
    </lineage>
</organism>
<dbReference type="Pfam" id="PF11306">
    <property type="entry name" value="DUF3108"/>
    <property type="match status" value="1"/>
</dbReference>
<dbReference type="KEGG" id="mass:CR152_05520"/>
<name>A0A2D2DGE3_9BURK</name>
<dbReference type="RefSeq" id="WP_099874027.1">
    <property type="nucleotide sequence ID" value="NZ_CP024608.1"/>
</dbReference>
<protein>
    <recommendedName>
        <fullName evidence="3">DUF3108 domain-containing protein</fullName>
    </recommendedName>
</protein>
<sequence>MRPTLLTHLLGGAVLAGTFSGASVFAGEHEAQLRPVNMPPSADLHYTLKARQKGLSLSGEAQVAWRAGEGKYSLVTETKAQMLGKILDSRSEGKIDNYGIAPDQFVEKRYRKEATTATFDRAAKILSFSAGKETYPLLGGEQDRSSAQWQLAALARAQPDKFTPGSEWRLFVAGRKDAQPWSFKVVKREKIATGLGEVEAVHLIKAPPPGAKDQAIDLWLAPAHDWYPVQLRYSDEEGEFIEQTVDKISKK</sequence>
<dbReference type="Proteomes" id="UP000229897">
    <property type="component" value="Chromosome"/>
</dbReference>
<proteinExistence type="predicted"/>
<evidence type="ECO:0000313" key="2">
    <source>
        <dbReference type="Proteomes" id="UP000229897"/>
    </source>
</evidence>
<accession>A0A2D2DGE3</accession>
<dbReference type="OrthoDB" id="8526020at2"/>
<evidence type="ECO:0008006" key="3">
    <source>
        <dbReference type="Google" id="ProtNLM"/>
    </source>
</evidence>
<keyword evidence="2" id="KW-1185">Reference proteome</keyword>
<dbReference type="InterPro" id="IPR021457">
    <property type="entry name" value="DUF3108"/>
</dbReference>
<dbReference type="EMBL" id="CP024608">
    <property type="protein sequence ID" value="ATQ74040.1"/>
    <property type="molecule type" value="Genomic_DNA"/>
</dbReference>
<evidence type="ECO:0000313" key="1">
    <source>
        <dbReference type="EMBL" id="ATQ74040.1"/>
    </source>
</evidence>
<dbReference type="AlphaFoldDB" id="A0A2D2DGE3"/>
<reference evidence="1" key="1">
    <citation type="submission" date="2017-10" db="EMBL/GenBank/DDBJ databases">
        <title>Massilia psychrophilum sp. nov., a novel purple-pigmented bacterium isolated from Tianshan glacier, Xinjiang Municipality, China.</title>
        <authorList>
            <person name="Wang H."/>
        </authorList>
    </citation>
    <scope>NUCLEOTIDE SEQUENCE [LARGE SCALE GENOMIC DNA]</scope>
    <source>
        <strain evidence="1">B2</strain>
    </source>
</reference>
<gene>
    <name evidence="1" type="ORF">CR152_05520</name>
</gene>